<keyword evidence="1" id="KW-1133">Transmembrane helix</keyword>
<name>A0A4Q9H407_9BURK</name>
<feature type="transmembrane region" description="Helical" evidence="1">
    <location>
        <begin position="38"/>
        <end position="55"/>
    </location>
</feature>
<sequence>MVALLRFLVLGLVLAFVFCVIMGRLTGQPVWRERGMNVLKWGVVLAMIAFGGFILRRAALFM</sequence>
<reference evidence="2 3" key="1">
    <citation type="submission" date="2019-02" db="EMBL/GenBank/DDBJ databases">
        <title>Aquabacterium sp. strain KMB7.</title>
        <authorList>
            <person name="Chen W.-M."/>
        </authorList>
    </citation>
    <scope>NUCLEOTIDE SEQUENCE [LARGE SCALE GENOMIC DNA]</scope>
    <source>
        <strain evidence="2 3">KMB7</strain>
    </source>
</reference>
<evidence type="ECO:0000313" key="2">
    <source>
        <dbReference type="EMBL" id="TBO31226.1"/>
    </source>
</evidence>
<gene>
    <name evidence="2" type="ORF">EYS42_08235</name>
</gene>
<keyword evidence="3" id="KW-1185">Reference proteome</keyword>
<accession>A0A4Q9H407</accession>
<dbReference type="OrthoDB" id="8689387at2"/>
<feature type="transmembrane region" description="Helical" evidence="1">
    <location>
        <begin position="7"/>
        <end position="26"/>
    </location>
</feature>
<evidence type="ECO:0000313" key="3">
    <source>
        <dbReference type="Proteomes" id="UP000292120"/>
    </source>
</evidence>
<proteinExistence type="predicted"/>
<dbReference type="AlphaFoldDB" id="A0A4Q9H407"/>
<dbReference type="EMBL" id="SIXI01000003">
    <property type="protein sequence ID" value="TBO31226.1"/>
    <property type="molecule type" value="Genomic_DNA"/>
</dbReference>
<dbReference type="RefSeq" id="WP_130967669.1">
    <property type="nucleotide sequence ID" value="NZ_SIXI01000003.1"/>
</dbReference>
<keyword evidence="1" id="KW-0812">Transmembrane</keyword>
<protein>
    <submittedName>
        <fullName evidence="2">Uncharacterized protein</fullName>
    </submittedName>
</protein>
<organism evidence="2 3">
    <name type="scientific">Aquabacterium lacunae</name>
    <dbReference type="NCBI Taxonomy" id="2528630"/>
    <lineage>
        <taxon>Bacteria</taxon>
        <taxon>Pseudomonadati</taxon>
        <taxon>Pseudomonadota</taxon>
        <taxon>Betaproteobacteria</taxon>
        <taxon>Burkholderiales</taxon>
        <taxon>Aquabacterium</taxon>
    </lineage>
</organism>
<evidence type="ECO:0000256" key="1">
    <source>
        <dbReference type="SAM" id="Phobius"/>
    </source>
</evidence>
<comment type="caution">
    <text evidence="2">The sequence shown here is derived from an EMBL/GenBank/DDBJ whole genome shotgun (WGS) entry which is preliminary data.</text>
</comment>
<keyword evidence="1" id="KW-0472">Membrane</keyword>
<dbReference type="Proteomes" id="UP000292120">
    <property type="component" value="Unassembled WGS sequence"/>
</dbReference>